<evidence type="ECO:0000256" key="1">
    <source>
        <dbReference type="SAM" id="Coils"/>
    </source>
</evidence>
<keyword evidence="1" id="KW-0175">Coiled coil</keyword>
<evidence type="ECO:0000313" key="4">
    <source>
        <dbReference type="Proteomes" id="UP000001307"/>
    </source>
</evidence>
<feature type="coiled-coil region" evidence="1">
    <location>
        <begin position="323"/>
        <end position="399"/>
    </location>
</feature>
<evidence type="ECO:0000256" key="2">
    <source>
        <dbReference type="SAM" id="Phobius"/>
    </source>
</evidence>
<dbReference type="Proteomes" id="UP000001307">
    <property type="component" value="Unassembled WGS sequence"/>
</dbReference>
<dbReference type="InParanoid" id="E4WW85"/>
<dbReference type="EMBL" id="FN653017">
    <property type="protein sequence ID" value="CBY21389.1"/>
    <property type="molecule type" value="Genomic_DNA"/>
</dbReference>
<feature type="transmembrane region" description="Helical" evidence="2">
    <location>
        <begin position="12"/>
        <end position="36"/>
    </location>
</feature>
<keyword evidence="2" id="KW-1133">Transmembrane helix</keyword>
<gene>
    <name evidence="3" type="ORF">GSOID_T00009153001</name>
</gene>
<name>E4WW85_OIKDI</name>
<feature type="transmembrane region" description="Helical" evidence="2">
    <location>
        <begin position="179"/>
        <end position="199"/>
    </location>
</feature>
<keyword evidence="2" id="KW-0472">Membrane</keyword>
<proteinExistence type="predicted"/>
<protein>
    <submittedName>
        <fullName evidence="3">Uncharacterized protein</fullName>
    </submittedName>
</protein>
<keyword evidence="4" id="KW-1185">Reference proteome</keyword>
<dbReference type="AlphaFoldDB" id="E4WW85"/>
<keyword evidence="2" id="KW-0812">Transmembrane</keyword>
<sequence length="420" mass="49430">MKFRTKVGKREINWAIIPLLCLKLVVFAIWCAVSVFKDAWLLAQKLGSHLLICGVEIFTETKDLVQDYLTDDEESSDDSDSSDSEEHFDRGNPEELYEIFFDESFDLASIDIKELQKEALERQKKQRFQKDFNACIAREKMLSDMPFTLGCLTLFKNYILAASMDILSLLLLISWYFTLWKALLIGTLVHFFVVHFRLLKFFAVNAGKKIWNQVFSYPKMASAEYETIEDIFLRHYGIECYRSTLMKTYQRNQERITGELKIQMSFMEKQIEKKNEEIENLKVSVDVENIYAEECDAMRNKMVTLDIDRALLKSENGMLTRQIKEKSHLIHQKKQQIESMESNQKQHTKELKSLKLKMDDVKFANSKMTKELTKSEKTITNYEFEIKQLKKKLESHQKTKPSPKECVFFLLSCSSTYFRY</sequence>
<feature type="coiled-coil region" evidence="1">
    <location>
        <begin position="257"/>
        <end position="284"/>
    </location>
</feature>
<evidence type="ECO:0000313" key="3">
    <source>
        <dbReference type="EMBL" id="CBY21389.1"/>
    </source>
</evidence>
<accession>E4WW85</accession>
<reference evidence="3" key="1">
    <citation type="journal article" date="2010" name="Science">
        <title>Plasticity of animal genome architecture unmasked by rapid evolution of a pelagic tunicate.</title>
        <authorList>
            <person name="Denoeud F."/>
            <person name="Henriet S."/>
            <person name="Mungpakdee S."/>
            <person name="Aury J.M."/>
            <person name="Da Silva C."/>
            <person name="Brinkmann H."/>
            <person name="Mikhaleva J."/>
            <person name="Olsen L.C."/>
            <person name="Jubin C."/>
            <person name="Canestro C."/>
            <person name="Bouquet J.M."/>
            <person name="Danks G."/>
            <person name="Poulain J."/>
            <person name="Campsteijn C."/>
            <person name="Adamski M."/>
            <person name="Cross I."/>
            <person name="Yadetie F."/>
            <person name="Muffato M."/>
            <person name="Louis A."/>
            <person name="Butcher S."/>
            <person name="Tsagkogeorga G."/>
            <person name="Konrad A."/>
            <person name="Singh S."/>
            <person name="Jensen M.F."/>
            <person name="Cong E.H."/>
            <person name="Eikeseth-Otteraa H."/>
            <person name="Noel B."/>
            <person name="Anthouard V."/>
            <person name="Porcel B.M."/>
            <person name="Kachouri-Lafond R."/>
            <person name="Nishino A."/>
            <person name="Ugolini M."/>
            <person name="Chourrout P."/>
            <person name="Nishida H."/>
            <person name="Aasland R."/>
            <person name="Huzurbazar S."/>
            <person name="Westhof E."/>
            <person name="Delsuc F."/>
            <person name="Lehrach H."/>
            <person name="Reinhardt R."/>
            <person name="Weissenbach J."/>
            <person name="Roy S.W."/>
            <person name="Artiguenave F."/>
            <person name="Postlethwait J.H."/>
            <person name="Manak J.R."/>
            <person name="Thompson E.M."/>
            <person name="Jaillon O."/>
            <person name="Du Pasquier L."/>
            <person name="Boudinot P."/>
            <person name="Liberles D.A."/>
            <person name="Volff J.N."/>
            <person name="Philippe H."/>
            <person name="Lenhard B."/>
            <person name="Roest Crollius H."/>
            <person name="Wincker P."/>
            <person name="Chourrout D."/>
        </authorList>
    </citation>
    <scope>NUCLEOTIDE SEQUENCE [LARGE SCALE GENOMIC DNA]</scope>
</reference>
<organism evidence="3">
    <name type="scientific">Oikopleura dioica</name>
    <name type="common">Tunicate</name>
    <dbReference type="NCBI Taxonomy" id="34765"/>
    <lineage>
        <taxon>Eukaryota</taxon>
        <taxon>Metazoa</taxon>
        <taxon>Chordata</taxon>
        <taxon>Tunicata</taxon>
        <taxon>Appendicularia</taxon>
        <taxon>Copelata</taxon>
        <taxon>Oikopleuridae</taxon>
        <taxon>Oikopleura</taxon>
    </lineage>
</organism>